<dbReference type="PANTHER" id="PTHR43767">
    <property type="entry name" value="LONG-CHAIN-FATTY-ACID--COA LIGASE"/>
    <property type="match status" value="1"/>
</dbReference>
<dbReference type="EMBL" id="JAAMOW010000010">
    <property type="protein sequence ID" value="NGY06783.1"/>
    <property type="molecule type" value="Genomic_DNA"/>
</dbReference>
<feature type="domain" description="AMP-dependent synthetase/ligase" evidence="1">
    <location>
        <begin position="8"/>
        <end position="374"/>
    </location>
</feature>
<dbReference type="Pfam" id="PF00501">
    <property type="entry name" value="AMP-binding"/>
    <property type="match status" value="1"/>
</dbReference>
<accession>A0A6M2BXB3</accession>
<dbReference type="AlphaFoldDB" id="A0A6M2BXB3"/>
<dbReference type="SUPFAM" id="SSF56801">
    <property type="entry name" value="Acetyl-CoA synthetase-like"/>
    <property type="match status" value="1"/>
</dbReference>
<dbReference type="InterPro" id="IPR020845">
    <property type="entry name" value="AMP-binding_CS"/>
</dbReference>
<proteinExistence type="predicted"/>
<dbReference type="Gene3D" id="3.40.50.12780">
    <property type="entry name" value="N-terminal domain of ligase-like"/>
    <property type="match status" value="1"/>
</dbReference>
<dbReference type="PANTHER" id="PTHR43767:SF1">
    <property type="entry name" value="NONRIBOSOMAL PEPTIDE SYNTHASE PES1 (EUROFUNG)-RELATED"/>
    <property type="match status" value="1"/>
</dbReference>
<dbReference type="Proteomes" id="UP000472676">
    <property type="component" value="Unassembled WGS sequence"/>
</dbReference>
<dbReference type="GO" id="GO:0016878">
    <property type="term" value="F:acid-thiol ligase activity"/>
    <property type="evidence" value="ECO:0007669"/>
    <property type="project" value="UniProtKB-ARBA"/>
</dbReference>
<dbReference type="PROSITE" id="PS00455">
    <property type="entry name" value="AMP_BINDING"/>
    <property type="match status" value="1"/>
</dbReference>
<feature type="domain" description="AMP-binding enzyme C-terminal" evidence="2">
    <location>
        <begin position="424"/>
        <end position="499"/>
    </location>
</feature>
<reference evidence="3 4" key="1">
    <citation type="journal article" date="2014" name="Int. J. Syst. Evol. Microbiol.">
        <title>Solimonas terrae sp. nov., isolated from soil.</title>
        <authorList>
            <person name="Kim S.J."/>
            <person name="Moon J.Y."/>
            <person name="Weon H.Y."/>
            <person name="Ahn J.H."/>
            <person name="Chen W.M."/>
            <person name="Kwon S.W."/>
        </authorList>
    </citation>
    <scope>NUCLEOTIDE SEQUENCE [LARGE SCALE GENOMIC DNA]</scope>
    <source>
        <strain evidence="3 4">KIS83-12</strain>
    </source>
</reference>
<dbReference type="InterPro" id="IPR045851">
    <property type="entry name" value="AMP-bd_C_sf"/>
</dbReference>
<dbReference type="RefSeq" id="WP_166261013.1">
    <property type="nucleotide sequence ID" value="NZ_JAAMOW010000010.1"/>
</dbReference>
<name>A0A6M2BXB3_9GAMM</name>
<dbReference type="Gene3D" id="3.30.300.30">
    <property type="match status" value="1"/>
</dbReference>
<dbReference type="Pfam" id="PF13193">
    <property type="entry name" value="AMP-binding_C"/>
    <property type="match status" value="1"/>
</dbReference>
<dbReference type="InterPro" id="IPR050237">
    <property type="entry name" value="ATP-dep_AMP-bd_enzyme"/>
</dbReference>
<dbReference type="InterPro" id="IPR042099">
    <property type="entry name" value="ANL_N_sf"/>
</dbReference>
<comment type="caution">
    <text evidence="3">The sequence shown here is derived from an EMBL/GenBank/DDBJ whole genome shotgun (WGS) entry which is preliminary data.</text>
</comment>
<organism evidence="3 4">
    <name type="scientific">Solimonas terrae</name>
    <dbReference type="NCBI Taxonomy" id="1396819"/>
    <lineage>
        <taxon>Bacteria</taxon>
        <taxon>Pseudomonadati</taxon>
        <taxon>Pseudomonadota</taxon>
        <taxon>Gammaproteobacteria</taxon>
        <taxon>Nevskiales</taxon>
        <taxon>Nevskiaceae</taxon>
        <taxon>Solimonas</taxon>
    </lineage>
</organism>
<protein>
    <submittedName>
        <fullName evidence="3">Long-chain fatty acid--CoA ligase</fullName>
    </submittedName>
</protein>
<sequence>MQFTQGLHRAVQQKPDEIATICGERQHRFSDLRDRVARIAGLLSQLGVRRGDVIAIQALNSDRYIEFFLASSWLGAVANPVNFRWSAAEVIYSLKDSAAVALFVDDQFASQGAAIKAQTPSLRELLFIGDGECPTGMRDVEAALPGVAPIDDAEVGGDELFGVFYTGGTTGAPKGVMLSHLNICSSALSLMAEGSFPEGVIGLHAAPMFHLGDMMLIAGVLLRGGRHVAMPMFRPELALQAIARHRITDLLLVPTMLQALVDCPAIRDADVGSVRRVMYGAAPVSEALLDRAMLALPGVEFTQVYGMTEMSAVMTVLPPSMHLPENRGSGRVRSAGRAAYHMQVRVVDADDRELSRGEVGEITFRGPNLMKGYLNKQDASAAALRNGWMHSGDMGYMDDGGYLFIVDRLKDMIICGGENVYSAEVENAIGSHPAVLSCAVFGVPHAEWGELVHAAVILKPGAELALDSLQAHCRALIAGYKLPRGLEIHETFPTSGAGKILKTELRKPHWQGRERAVN</sequence>
<keyword evidence="4" id="KW-1185">Reference proteome</keyword>
<keyword evidence="3" id="KW-0436">Ligase</keyword>
<evidence type="ECO:0000313" key="4">
    <source>
        <dbReference type="Proteomes" id="UP000472676"/>
    </source>
</evidence>
<dbReference type="InterPro" id="IPR025110">
    <property type="entry name" value="AMP-bd_C"/>
</dbReference>
<evidence type="ECO:0000313" key="3">
    <source>
        <dbReference type="EMBL" id="NGY06783.1"/>
    </source>
</evidence>
<evidence type="ECO:0000259" key="1">
    <source>
        <dbReference type="Pfam" id="PF00501"/>
    </source>
</evidence>
<evidence type="ECO:0000259" key="2">
    <source>
        <dbReference type="Pfam" id="PF13193"/>
    </source>
</evidence>
<gene>
    <name evidence="3" type="ORF">G7Y85_18570</name>
</gene>
<dbReference type="InterPro" id="IPR000873">
    <property type="entry name" value="AMP-dep_synth/lig_dom"/>
</dbReference>